<dbReference type="InterPro" id="IPR001875">
    <property type="entry name" value="DED_dom"/>
</dbReference>
<protein>
    <recommendedName>
        <fullName evidence="2">DED domain-containing protein</fullName>
    </recommendedName>
</protein>
<name>A0A2B4RJJ6_STYPI</name>
<gene>
    <name evidence="3" type="ORF">AWC38_SpisGene19302</name>
</gene>
<organism evidence="3 4">
    <name type="scientific">Stylophora pistillata</name>
    <name type="common">Smooth cauliflower coral</name>
    <dbReference type="NCBI Taxonomy" id="50429"/>
    <lineage>
        <taxon>Eukaryota</taxon>
        <taxon>Metazoa</taxon>
        <taxon>Cnidaria</taxon>
        <taxon>Anthozoa</taxon>
        <taxon>Hexacorallia</taxon>
        <taxon>Scleractinia</taxon>
        <taxon>Astrocoeniina</taxon>
        <taxon>Pocilloporidae</taxon>
        <taxon>Stylophora</taxon>
    </lineage>
</organism>
<keyword evidence="1" id="KW-0053">Apoptosis</keyword>
<dbReference type="InterPro" id="IPR011029">
    <property type="entry name" value="DEATH-like_dom_sf"/>
</dbReference>
<dbReference type="CDD" id="cd00045">
    <property type="entry name" value="DED"/>
    <property type="match status" value="1"/>
</dbReference>
<sequence length="264" mass="30229">MLENLKHWYRTVLVKISQNLTKEERKELLFYCKDYIPKSFSSFSAGVQIFDRLEDAEVISLEKLNFLTEFARAINRQDLVTQLTAFELTRELVFYALKRRGFESSMYSSTASVGLHLAKMVDLVQDRADVPAQGLIKSLLNSQIKASDVFDVISSKSLPNADETKPNTRALLVAIAAEIVSLVFAENQKQDNRQKFALDFAIELANHLYLRVANFGSWKDFCLFVEERHNQHFCEPVAEPARDLLWQLALTDLVGTMKEVYFSS</sequence>
<dbReference type="Gene3D" id="1.10.533.10">
    <property type="entry name" value="Death Domain, Fas"/>
    <property type="match status" value="1"/>
</dbReference>
<feature type="domain" description="DED" evidence="2">
    <location>
        <begin position="8"/>
        <end position="85"/>
    </location>
</feature>
<dbReference type="Proteomes" id="UP000225706">
    <property type="component" value="Unassembled WGS sequence"/>
</dbReference>
<dbReference type="PANTHER" id="PTHR48169">
    <property type="entry name" value="DED DOMAIN-CONTAINING PROTEIN"/>
    <property type="match status" value="1"/>
</dbReference>
<accession>A0A2B4RJJ6</accession>
<evidence type="ECO:0000313" key="3">
    <source>
        <dbReference type="EMBL" id="PFX16425.1"/>
    </source>
</evidence>
<evidence type="ECO:0000256" key="1">
    <source>
        <dbReference type="ARBA" id="ARBA00022703"/>
    </source>
</evidence>
<keyword evidence="4" id="KW-1185">Reference proteome</keyword>
<comment type="caution">
    <text evidence="3">The sequence shown here is derived from an EMBL/GenBank/DDBJ whole genome shotgun (WGS) entry which is preliminary data.</text>
</comment>
<dbReference type="SMART" id="SM00031">
    <property type="entry name" value="DED"/>
    <property type="match status" value="1"/>
</dbReference>
<dbReference type="EMBL" id="LSMT01000548">
    <property type="protein sequence ID" value="PFX16425.1"/>
    <property type="molecule type" value="Genomic_DNA"/>
</dbReference>
<dbReference type="AlphaFoldDB" id="A0A2B4RJJ6"/>
<dbReference type="SUPFAM" id="SSF47986">
    <property type="entry name" value="DEATH domain"/>
    <property type="match status" value="1"/>
</dbReference>
<evidence type="ECO:0000259" key="2">
    <source>
        <dbReference type="PROSITE" id="PS50168"/>
    </source>
</evidence>
<proteinExistence type="predicted"/>
<dbReference type="PANTHER" id="PTHR48169:SF7">
    <property type="entry name" value="CASPASE 10"/>
    <property type="match status" value="1"/>
</dbReference>
<dbReference type="OrthoDB" id="8816507at2759"/>
<reference evidence="4" key="1">
    <citation type="journal article" date="2017" name="bioRxiv">
        <title>Comparative analysis of the genomes of Stylophora pistillata and Acropora digitifera provides evidence for extensive differences between species of corals.</title>
        <authorList>
            <person name="Voolstra C.R."/>
            <person name="Li Y."/>
            <person name="Liew Y.J."/>
            <person name="Baumgarten S."/>
            <person name="Zoccola D."/>
            <person name="Flot J.-F."/>
            <person name="Tambutte S."/>
            <person name="Allemand D."/>
            <person name="Aranda M."/>
        </authorList>
    </citation>
    <scope>NUCLEOTIDE SEQUENCE [LARGE SCALE GENOMIC DNA]</scope>
</reference>
<evidence type="ECO:0000313" key="4">
    <source>
        <dbReference type="Proteomes" id="UP000225706"/>
    </source>
</evidence>
<dbReference type="GO" id="GO:0042981">
    <property type="term" value="P:regulation of apoptotic process"/>
    <property type="evidence" value="ECO:0007669"/>
    <property type="project" value="InterPro"/>
</dbReference>
<dbReference type="PROSITE" id="PS50168">
    <property type="entry name" value="DED"/>
    <property type="match status" value="1"/>
</dbReference>
<dbReference type="Pfam" id="PF01335">
    <property type="entry name" value="DED"/>
    <property type="match status" value="1"/>
</dbReference>
<dbReference type="GO" id="GO:0006915">
    <property type="term" value="P:apoptotic process"/>
    <property type="evidence" value="ECO:0007669"/>
    <property type="project" value="UniProtKB-KW"/>
</dbReference>